<accession>B4J8S2</accession>
<evidence type="ECO:0000256" key="1">
    <source>
        <dbReference type="SAM" id="MobiDB-lite"/>
    </source>
</evidence>
<dbReference type="Proteomes" id="UP000001070">
    <property type="component" value="Unassembled WGS sequence"/>
</dbReference>
<dbReference type="AlphaFoldDB" id="B4J8S2"/>
<keyword evidence="3" id="KW-1185">Reference proteome</keyword>
<name>B4J8S2_DROGR</name>
<dbReference type="EMBL" id="CH916367">
    <property type="protein sequence ID" value="EDW02362.1"/>
    <property type="molecule type" value="Genomic_DNA"/>
</dbReference>
<gene>
    <name evidence="2" type="primary">Dgri\GH21952</name>
    <name evidence="2" type="ORF">Dgri_GH21952</name>
</gene>
<sequence length="89" mass="10466">MLAAVMASDINWDPDRSTKCGTDCWRDHKNGRGDGQDNHSKNNARRRCRSLRLNTRRRRGHRGQQHQCGGQDAWRCAHHTAKFRRHNYL</sequence>
<evidence type="ECO:0000313" key="3">
    <source>
        <dbReference type="Proteomes" id="UP000001070"/>
    </source>
</evidence>
<protein>
    <submittedName>
        <fullName evidence="2">GH21952</fullName>
    </submittedName>
</protein>
<organism evidence="3">
    <name type="scientific">Drosophila grimshawi</name>
    <name type="common">Hawaiian fruit fly</name>
    <name type="synonym">Idiomyia grimshawi</name>
    <dbReference type="NCBI Taxonomy" id="7222"/>
    <lineage>
        <taxon>Eukaryota</taxon>
        <taxon>Metazoa</taxon>
        <taxon>Ecdysozoa</taxon>
        <taxon>Arthropoda</taxon>
        <taxon>Hexapoda</taxon>
        <taxon>Insecta</taxon>
        <taxon>Pterygota</taxon>
        <taxon>Neoptera</taxon>
        <taxon>Endopterygota</taxon>
        <taxon>Diptera</taxon>
        <taxon>Brachycera</taxon>
        <taxon>Muscomorpha</taxon>
        <taxon>Ephydroidea</taxon>
        <taxon>Drosophilidae</taxon>
        <taxon>Drosophila</taxon>
        <taxon>Hawaiian Drosophila</taxon>
    </lineage>
</organism>
<evidence type="ECO:0000313" key="2">
    <source>
        <dbReference type="EMBL" id="EDW02362.1"/>
    </source>
</evidence>
<feature type="compositionally biased region" description="Basic residues" evidence="1">
    <location>
        <begin position="42"/>
        <end position="64"/>
    </location>
</feature>
<feature type="compositionally biased region" description="Basic and acidic residues" evidence="1">
    <location>
        <begin position="28"/>
        <end position="40"/>
    </location>
</feature>
<feature type="region of interest" description="Disordered" evidence="1">
    <location>
        <begin position="28"/>
        <end position="71"/>
    </location>
</feature>
<reference evidence="2 3" key="1">
    <citation type="journal article" date="2007" name="Nature">
        <title>Evolution of genes and genomes on the Drosophila phylogeny.</title>
        <authorList>
            <consortium name="Drosophila 12 Genomes Consortium"/>
            <person name="Clark A.G."/>
            <person name="Eisen M.B."/>
            <person name="Smith D.R."/>
            <person name="Bergman C.M."/>
            <person name="Oliver B."/>
            <person name="Markow T.A."/>
            <person name="Kaufman T.C."/>
            <person name="Kellis M."/>
            <person name="Gelbart W."/>
            <person name="Iyer V.N."/>
            <person name="Pollard D.A."/>
            <person name="Sackton T.B."/>
            <person name="Larracuente A.M."/>
            <person name="Singh N.D."/>
            <person name="Abad J.P."/>
            <person name="Abt D.N."/>
            <person name="Adryan B."/>
            <person name="Aguade M."/>
            <person name="Akashi H."/>
            <person name="Anderson W.W."/>
            <person name="Aquadro C.F."/>
            <person name="Ardell D.H."/>
            <person name="Arguello R."/>
            <person name="Artieri C.G."/>
            <person name="Barbash D.A."/>
            <person name="Barker D."/>
            <person name="Barsanti P."/>
            <person name="Batterham P."/>
            <person name="Batzoglou S."/>
            <person name="Begun D."/>
            <person name="Bhutkar A."/>
            <person name="Blanco E."/>
            <person name="Bosak S.A."/>
            <person name="Bradley R.K."/>
            <person name="Brand A.D."/>
            <person name="Brent M.R."/>
            <person name="Brooks A.N."/>
            <person name="Brown R.H."/>
            <person name="Butlin R.K."/>
            <person name="Caggese C."/>
            <person name="Calvi B.R."/>
            <person name="Bernardo de Carvalho A."/>
            <person name="Caspi A."/>
            <person name="Castrezana S."/>
            <person name="Celniker S.E."/>
            <person name="Chang J.L."/>
            <person name="Chapple C."/>
            <person name="Chatterji S."/>
            <person name="Chinwalla A."/>
            <person name="Civetta A."/>
            <person name="Clifton S.W."/>
            <person name="Comeron J.M."/>
            <person name="Costello J.C."/>
            <person name="Coyne J.A."/>
            <person name="Daub J."/>
            <person name="David R.G."/>
            <person name="Delcher A.L."/>
            <person name="Delehaunty K."/>
            <person name="Do C.B."/>
            <person name="Ebling H."/>
            <person name="Edwards K."/>
            <person name="Eickbush T."/>
            <person name="Evans J.D."/>
            <person name="Filipski A."/>
            <person name="Findeiss S."/>
            <person name="Freyhult E."/>
            <person name="Fulton L."/>
            <person name="Fulton R."/>
            <person name="Garcia A.C."/>
            <person name="Gardiner A."/>
            <person name="Garfield D.A."/>
            <person name="Garvin B.E."/>
            <person name="Gibson G."/>
            <person name="Gilbert D."/>
            <person name="Gnerre S."/>
            <person name="Godfrey J."/>
            <person name="Good R."/>
            <person name="Gotea V."/>
            <person name="Gravely B."/>
            <person name="Greenberg A.J."/>
            <person name="Griffiths-Jones S."/>
            <person name="Gross S."/>
            <person name="Guigo R."/>
            <person name="Gustafson E.A."/>
            <person name="Haerty W."/>
            <person name="Hahn M.W."/>
            <person name="Halligan D.L."/>
            <person name="Halpern A.L."/>
            <person name="Halter G.M."/>
            <person name="Han M.V."/>
            <person name="Heger A."/>
            <person name="Hillier L."/>
            <person name="Hinrichs A.S."/>
            <person name="Holmes I."/>
            <person name="Hoskins R.A."/>
            <person name="Hubisz M.J."/>
            <person name="Hultmark D."/>
            <person name="Huntley M.A."/>
            <person name="Jaffe D.B."/>
            <person name="Jagadeeshan S."/>
            <person name="Jeck W.R."/>
            <person name="Johnson J."/>
            <person name="Jones C.D."/>
            <person name="Jordan W.C."/>
            <person name="Karpen G.H."/>
            <person name="Kataoka E."/>
            <person name="Keightley P.D."/>
            <person name="Kheradpour P."/>
            <person name="Kirkness E.F."/>
            <person name="Koerich L.B."/>
            <person name="Kristiansen K."/>
            <person name="Kudrna D."/>
            <person name="Kulathinal R.J."/>
            <person name="Kumar S."/>
            <person name="Kwok R."/>
            <person name="Lander E."/>
            <person name="Langley C.H."/>
            <person name="Lapoint R."/>
            <person name="Lazzaro B.P."/>
            <person name="Lee S.J."/>
            <person name="Levesque L."/>
            <person name="Li R."/>
            <person name="Lin C.F."/>
            <person name="Lin M.F."/>
            <person name="Lindblad-Toh K."/>
            <person name="Llopart A."/>
            <person name="Long M."/>
            <person name="Low L."/>
            <person name="Lozovsky E."/>
            <person name="Lu J."/>
            <person name="Luo M."/>
            <person name="Machado C.A."/>
            <person name="Makalowski W."/>
            <person name="Marzo M."/>
            <person name="Matsuda M."/>
            <person name="Matzkin L."/>
            <person name="McAllister B."/>
            <person name="McBride C.S."/>
            <person name="McKernan B."/>
            <person name="McKernan K."/>
            <person name="Mendez-Lago M."/>
            <person name="Minx P."/>
            <person name="Mollenhauer M.U."/>
            <person name="Montooth K."/>
            <person name="Mount S.M."/>
            <person name="Mu X."/>
            <person name="Myers E."/>
            <person name="Negre B."/>
            <person name="Newfeld S."/>
            <person name="Nielsen R."/>
            <person name="Noor M.A."/>
            <person name="O'Grady P."/>
            <person name="Pachter L."/>
            <person name="Papaceit M."/>
            <person name="Parisi M.J."/>
            <person name="Parisi M."/>
            <person name="Parts L."/>
            <person name="Pedersen J.S."/>
            <person name="Pesole G."/>
            <person name="Phillippy A.M."/>
            <person name="Ponting C.P."/>
            <person name="Pop M."/>
            <person name="Porcelli D."/>
            <person name="Powell J.R."/>
            <person name="Prohaska S."/>
            <person name="Pruitt K."/>
            <person name="Puig M."/>
            <person name="Quesneville H."/>
            <person name="Ram K.R."/>
            <person name="Rand D."/>
            <person name="Rasmussen M.D."/>
            <person name="Reed L.K."/>
            <person name="Reenan R."/>
            <person name="Reily A."/>
            <person name="Remington K.A."/>
            <person name="Rieger T.T."/>
            <person name="Ritchie M.G."/>
            <person name="Robin C."/>
            <person name="Rogers Y.H."/>
            <person name="Rohde C."/>
            <person name="Rozas J."/>
            <person name="Rubenfield M.J."/>
            <person name="Ruiz A."/>
            <person name="Russo S."/>
            <person name="Salzberg S.L."/>
            <person name="Sanchez-Gracia A."/>
            <person name="Saranga D.J."/>
            <person name="Sato H."/>
            <person name="Schaeffer S.W."/>
            <person name="Schatz M.C."/>
            <person name="Schlenke T."/>
            <person name="Schwartz R."/>
            <person name="Segarra C."/>
            <person name="Singh R.S."/>
            <person name="Sirot L."/>
            <person name="Sirota M."/>
            <person name="Sisneros N.B."/>
            <person name="Smith C.D."/>
            <person name="Smith T.F."/>
            <person name="Spieth J."/>
            <person name="Stage D.E."/>
            <person name="Stark A."/>
            <person name="Stephan W."/>
            <person name="Strausberg R.L."/>
            <person name="Strempel S."/>
            <person name="Sturgill D."/>
            <person name="Sutton G."/>
            <person name="Sutton G.G."/>
            <person name="Tao W."/>
            <person name="Teichmann S."/>
            <person name="Tobari Y.N."/>
            <person name="Tomimura Y."/>
            <person name="Tsolas J.M."/>
            <person name="Valente V.L."/>
            <person name="Venter E."/>
            <person name="Venter J.C."/>
            <person name="Vicario S."/>
            <person name="Vieira F.G."/>
            <person name="Vilella A.J."/>
            <person name="Villasante A."/>
            <person name="Walenz B."/>
            <person name="Wang J."/>
            <person name="Wasserman M."/>
            <person name="Watts T."/>
            <person name="Wilson D."/>
            <person name="Wilson R.K."/>
            <person name="Wing R.A."/>
            <person name="Wolfner M.F."/>
            <person name="Wong A."/>
            <person name="Wong G.K."/>
            <person name="Wu C.I."/>
            <person name="Wu G."/>
            <person name="Yamamoto D."/>
            <person name="Yang H.P."/>
            <person name="Yang S.P."/>
            <person name="Yorke J.A."/>
            <person name="Yoshida K."/>
            <person name="Zdobnov E."/>
            <person name="Zhang P."/>
            <person name="Zhang Y."/>
            <person name="Zimin A.V."/>
            <person name="Baldwin J."/>
            <person name="Abdouelleil A."/>
            <person name="Abdulkadir J."/>
            <person name="Abebe A."/>
            <person name="Abera B."/>
            <person name="Abreu J."/>
            <person name="Acer S.C."/>
            <person name="Aftuck L."/>
            <person name="Alexander A."/>
            <person name="An P."/>
            <person name="Anderson E."/>
            <person name="Anderson S."/>
            <person name="Arachi H."/>
            <person name="Azer M."/>
            <person name="Bachantsang P."/>
            <person name="Barry A."/>
            <person name="Bayul T."/>
            <person name="Berlin A."/>
            <person name="Bessette D."/>
            <person name="Bloom T."/>
            <person name="Blye J."/>
            <person name="Boguslavskiy L."/>
            <person name="Bonnet C."/>
            <person name="Boukhgalter B."/>
            <person name="Bourzgui I."/>
            <person name="Brown A."/>
            <person name="Cahill P."/>
            <person name="Channer S."/>
            <person name="Cheshatsang Y."/>
            <person name="Chuda L."/>
            <person name="Citroen M."/>
            <person name="Collymore A."/>
            <person name="Cooke P."/>
            <person name="Costello M."/>
            <person name="D'Aco K."/>
            <person name="Daza R."/>
            <person name="De Haan G."/>
            <person name="DeGray S."/>
            <person name="DeMaso C."/>
            <person name="Dhargay N."/>
            <person name="Dooley K."/>
            <person name="Dooley E."/>
            <person name="Doricent M."/>
            <person name="Dorje P."/>
            <person name="Dorjee K."/>
            <person name="Dupes A."/>
            <person name="Elong R."/>
            <person name="Falk J."/>
            <person name="Farina A."/>
            <person name="Faro S."/>
            <person name="Ferguson D."/>
            <person name="Fisher S."/>
            <person name="Foley C.D."/>
            <person name="Franke A."/>
            <person name="Friedrich D."/>
            <person name="Gadbois L."/>
            <person name="Gearin G."/>
            <person name="Gearin C.R."/>
            <person name="Giannoukos G."/>
            <person name="Goode T."/>
            <person name="Graham J."/>
            <person name="Grandbois E."/>
            <person name="Grewal S."/>
            <person name="Gyaltsen K."/>
            <person name="Hafez N."/>
            <person name="Hagos B."/>
            <person name="Hall J."/>
            <person name="Henson C."/>
            <person name="Hollinger A."/>
            <person name="Honan T."/>
            <person name="Huard M.D."/>
            <person name="Hughes L."/>
            <person name="Hurhula B."/>
            <person name="Husby M.E."/>
            <person name="Kamat A."/>
            <person name="Kanga B."/>
            <person name="Kashin S."/>
            <person name="Khazanovich D."/>
            <person name="Kisner P."/>
            <person name="Lance K."/>
            <person name="Lara M."/>
            <person name="Lee W."/>
            <person name="Lennon N."/>
            <person name="Letendre F."/>
            <person name="LeVine R."/>
            <person name="Lipovsky A."/>
            <person name="Liu X."/>
            <person name="Liu J."/>
            <person name="Liu S."/>
            <person name="Lokyitsang T."/>
            <person name="Lokyitsang Y."/>
            <person name="Lubonja R."/>
            <person name="Lui A."/>
            <person name="MacDonald P."/>
            <person name="Magnisalis V."/>
            <person name="Maru K."/>
            <person name="Matthews C."/>
            <person name="McCusker W."/>
            <person name="McDonough S."/>
            <person name="Mehta T."/>
            <person name="Meldrim J."/>
            <person name="Meneus L."/>
            <person name="Mihai O."/>
            <person name="Mihalev A."/>
            <person name="Mihova T."/>
            <person name="Mittelman R."/>
            <person name="Mlenga V."/>
            <person name="Montmayeur A."/>
            <person name="Mulrain L."/>
            <person name="Navidi A."/>
            <person name="Naylor J."/>
            <person name="Negash T."/>
            <person name="Nguyen T."/>
            <person name="Nguyen N."/>
            <person name="Nicol R."/>
            <person name="Norbu C."/>
            <person name="Norbu N."/>
            <person name="Novod N."/>
            <person name="O'Neill B."/>
            <person name="Osman S."/>
            <person name="Markiewicz E."/>
            <person name="Oyono O.L."/>
            <person name="Patti C."/>
            <person name="Phunkhang P."/>
            <person name="Pierre F."/>
            <person name="Priest M."/>
            <person name="Raghuraman S."/>
            <person name="Rege F."/>
            <person name="Reyes R."/>
            <person name="Rise C."/>
            <person name="Rogov P."/>
            <person name="Ross K."/>
            <person name="Ryan E."/>
            <person name="Settipalli S."/>
            <person name="Shea T."/>
            <person name="Sherpa N."/>
            <person name="Shi L."/>
            <person name="Shih D."/>
            <person name="Sparrow T."/>
            <person name="Spaulding J."/>
            <person name="Stalker J."/>
            <person name="Stange-Thomann N."/>
            <person name="Stavropoulos S."/>
            <person name="Stone C."/>
            <person name="Strader C."/>
            <person name="Tesfaye S."/>
            <person name="Thomson T."/>
            <person name="Thoulutsang Y."/>
            <person name="Thoulutsang D."/>
            <person name="Topham K."/>
            <person name="Topping I."/>
            <person name="Tsamla T."/>
            <person name="Vassiliev H."/>
            <person name="Vo A."/>
            <person name="Wangchuk T."/>
            <person name="Wangdi T."/>
            <person name="Weiand M."/>
            <person name="Wilkinson J."/>
            <person name="Wilson A."/>
            <person name="Yadav S."/>
            <person name="Young G."/>
            <person name="Yu Q."/>
            <person name="Zembek L."/>
            <person name="Zhong D."/>
            <person name="Zimmer A."/>
            <person name="Zwirko Z."/>
            <person name="Jaffe D.B."/>
            <person name="Alvarez P."/>
            <person name="Brockman W."/>
            <person name="Butler J."/>
            <person name="Chin C."/>
            <person name="Gnerre S."/>
            <person name="Grabherr M."/>
            <person name="Kleber M."/>
            <person name="Mauceli E."/>
            <person name="MacCallum I."/>
        </authorList>
    </citation>
    <scope>NUCLEOTIDE SEQUENCE [LARGE SCALE GENOMIC DNA]</scope>
    <source>
        <strain evidence="3">Tucson 15287-2541.00</strain>
    </source>
</reference>
<proteinExistence type="predicted"/>
<dbReference type="HOGENOM" id="CLU_2457115_0_0_1"/>
<dbReference type="InParanoid" id="B4J8S2"/>